<sequence>MKLLRGFRQASPLKLGIVLVVLCLVVGAAAFQKNRILTMLSFGETITAKFAQDHHLRPYVTEVKIAGVPVGVVRGVALDDDGGVEVSMKLDSDALDKLGTAPSAAIRATTVLGGNYYMELAPGGDPGRFSGTIPAERTRVPVELGDVAETLQPDARVGMQRAVDRLDATLREGGRDAARDLLRDAPDALEPAGEVLAALRGATGDDMDLTRTVSGLENTARTLNRQQGQLDAIVGSMRDVTAVLDQRRDDFAATLDGLPVDLATARAGLADLDGTLQRVVTTADAARPAVHELGPLLDDADPVLAEARTFVADLRPVLADARPLVESLVPTASDATAVLDDLSGPVLDRVNGPILHTVLSPYVGSGPYEGSGSADRLFYQEFAYMAANIGNASKSTDPNGAMLPFNPGFGPGSVYGTDLSFEQLLRRLAAPQEEQR</sequence>
<dbReference type="InterPro" id="IPR003399">
    <property type="entry name" value="Mce/MlaD"/>
</dbReference>
<dbReference type="PANTHER" id="PTHR33371:SF4">
    <property type="entry name" value="INTERMEMBRANE PHOSPHOLIPID TRANSPORT SYSTEM BINDING PROTEIN MLAD"/>
    <property type="match status" value="1"/>
</dbReference>
<name>A0A848DFT2_9PSEU</name>
<keyword evidence="3" id="KW-1185">Reference proteome</keyword>
<accession>A0A848DFT2</accession>
<dbReference type="InterPro" id="IPR052336">
    <property type="entry name" value="MlaD_Phospholipid_Transporter"/>
</dbReference>
<comment type="caution">
    <text evidence="2">The sequence shown here is derived from an EMBL/GenBank/DDBJ whole genome shotgun (WGS) entry which is preliminary data.</text>
</comment>
<dbReference type="RefSeq" id="WP_169411441.1">
    <property type="nucleotide sequence ID" value="NZ_JAAXKZ010000017.1"/>
</dbReference>
<reference evidence="2 3" key="1">
    <citation type="submission" date="2020-04" db="EMBL/GenBank/DDBJ databases">
        <authorList>
            <person name="Klaysubun C."/>
            <person name="Duangmal K."/>
            <person name="Lipun K."/>
        </authorList>
    </citation>
    <scope>NUCLEOTIDE SEQUENCE [LARGE SCALE GENOMIC DNA]</scope>
    <source>
        <strain evidence="2 3">DSM 45300</strain>
    </source>
</reference>
<dbReference type="AlphaFoldDB" id="A0A848DFT2"/>
<dbReference type="PANTHER" id="PTHR33371">
    <property type="entry name" value="INTERMEMBRANE PHOSPHOLIPID TRANSPORT SYSTEM BINDING PROTEIN MLAD-RELATED"/>
    <property type="match status" value="1"/>
</dbReference>
<proteinExistence type="predicted"/>
<dbReference type="EMBL" id="JAAXKZ010000017">
    <property type="protein sequence ID" value="NMH91414.1"/>
    <property type="molecule type" value="Genomic_DNA"/>
</dbReference>
<protein>
    <submittedName>
        <fullName evidence="2">MCE family protein</fullName>
    </submittedName>
</protein>
<evidence type="ECO:0000313" key="2">
    <source>
        <dbReference type="EMBL" id="NMH91414.1"/>
    </source>
</evidence>
<evidence type="ECO:0000259" key="1">
    <source>
        <dbReference type="Pfam" id="PF02470"/>
    </source>
</evidence>
<evidence type="ECO:0000313" key="3">
    <source>
        <dbReference type="Proteomes" id="UP000586918"/>
    </source>
</evidence>
<dbReference type="Pfam" id="PF02470">
    <property type="entry name" value="MlaD"/>
    <property type="match status" value="1"/>
</dbReference>
<gene>
    <name evidence="2" type="ORF">HF519_07385</name>
</gene>
<feature type="domain" description="Mce/MlaD" evidence="1">
    <location>
        <begin position="43"/>
        <end position="123"/>
    </location>
</feature>
<dbReference type="Proteomes" id="UP000586918">
    <property type="component" value="Unassembled WGS sequence"/>
</dbReference>
<organism evidence="2 3">
    <name type="scientific">Pseudonocardia bannensis</name>
    <dbReference type="NCBI Taxonomy" id="630973"/>
    <lineage>
        <taxon>Bacteria</taxon>
        <taxon>Bacillati</taxon>
        <taxon>Actinomycetota</taxon>
        <taxon>Actinomycetes</taxon>
        <taxon>Pseudonocardiales</taxon>
        <taxon>Pseudonocardiaceae</taxon>
        <taxon>Pseudonocardia</taxon>
    </lineage>
</organism>